<organism evidence="1 2">
    <name type="scientific">Liparis tanakae</name>
    <name type="common">Tanaka's snailfish</name>
    <dbReference type="NCBI Taxonomy" id="230148"/>
    <lineage>
        <taxon>Eukaryota</taxon>
        <taxon>Metazoa</taxon>
        <taxon>Chordata</taxon>
        <taxon>Craniata</taxon>
        <taxon>Vertebrata</taxon>
        <taxon>Euteleostomi</taxon>
        <taxon>Actinopterygii</taxon>
        <taxon>Neopterygii</taxon>
        <taxon>Teleostei</taxon>
        <taxon>Neoteleostei</taxon>
        <taxon>Acanthomorphata</taxon>
        <taxon>Eupercaria</taxon>
        <taxon>Perciformes</taxon>
        <taxon>Cottioidei</taxon>
        <taxon>Cottales</taxon>
        <taxon>Liparidae</taxon>
        <taxon>Liparis</taxon>
    </lineage>
</organism>
<keyword evidence="2" id="KW-1185">Reference proteome</keyword>
<dbReference type="EMBL" id="SRLO01006781">
    <property type="protein sequence ID" value="TNN28538.1"/>
    <property type="molecule type" value="Genomic_DNA"/>
</dbReference>
<dbReference type="Proteomes" id="UP000314294">
    <property type="component" value="Unassembled WGS sequence"/>
</dbReference>
<reference evidence="1 2" key="1">
    <citation type="submission" date="2019-03" db="EMBL/GenBank/DDBJ databases">
        <title>First draft genome of Liparis tanakae, snailfish: a comprehensive survey of snailfish specific genes.</title>
        <authorList>
            <person name="Kim W."/>
            <person name="Song I."/>
            <person name="Jeong J.-H."/>
            <person name="Kim D."/>
            <person name="Kim S."/>
            <person name="Ryu S."/>
            <person name="Song J.Y."/>
            <person name="Lee S.K."/>
        </authorList>
    </citation>
    <scope>NUCLEOTIDE SEQUENCE [LARGE SCALE GENOMIC DNA]</scope>
    <source>
        <tissue evidence="1">Muscle</tissue>
    </source>
</reference>
<dbReference type="AlphaFoldDB" id="A0A4Z2EIG2"/>
<evidence type="ECO:0000313" key="1">
    <source>
        <dbReference type="EMBL" id="TNN28538.1"/>
    </source>
</evidence>
<sequence length="90" mass="9490">MGLKEATLTTDLDQNPCGCAGGQPIDAAYWLLDCSVQQSVAGAAASSYRTSAGGMERELAAAERIARRANGRCDAPSLRFLRENIGSQNL</sequence>
<accession>A0A4Z2EIG2</accession>
<evidence type="ECO:0000313" key="2">
    <source>
        <dbReference type="Proteomes" id="UP000314294"/>
    </source>
</evidence>
<proteinExistence type="predicted"/>
<gene>
    <name evidence="1" type="ORF">EYF80_061314</name>
</gene>
<comment type="caution">
    <text evidence="1">The sequence shown here is derived from an EMBL/GenBank/DDBJ whole genome shotgun (WGS) entry which is preliminary data.</text>
</comment>
<name>A0A4Z2EIG2_9TELE</name>
<protein>
    <submittedName>
        <fullName evidence="1">Uncharacterized protein</fullName>
    </submittedName>
</protein>